<feature type="domain" description="NlpC/P60" evidence="5">
    <location>
        <begin position="123"/>
        <end position="251"/>
    </location>
</feature>
<keyword evidence="7" id="KW-1185">Reference proteome</keyword>
<dbReference type="PANTHER" id="PTHR47053:SF1">
    <property type="entry name" value="MUREIN DD-ENDOPEPTIDASE MEPH-RELATED"/>
    <property type="match status" value="1"/>
</dbReference>
<dbReference type="PROSITE" id="PS51935">
    <property type="entry name" value="NLPC_P60"/>
    <property type="match status" value="1"/>
</dbReference>
<dbReference type="SUPFAM" id="SSF54001">
    <property type="entry name" value="Cysteine proteinases"/>
    <property type="match status" value="1"/>
</dbReference>
<evidence type="ECO:0000259" key="5">
    <source>
        <dbReference type="PROSITE" id="PS51935"/>
    </source>
</evidence>
<protein>
    <submittedName>
        <fullName evidence="6">C40 family peptidase</fullName>
    </submittedName>
</protein>
<keyword evidence="4" id="KW-0788">Thiol protease</keyword>
<dbReference type="SUPFAM" id="SSF82057">
    <property type="entry name" value="Prokaryotic SH3-related domain"/>
    <property type="match status" value="1"/>
</dbReference>
<keyword evidence="2" id="KW-0645">Protease</keyword>
<keyword evidence="3" id="KW-0378">Hydrolase</keyword>
<organism evidence="6 7">
    <name type="scientific">Pontibacter aydingkolensis</name>
    <dbReference type="NCBI Taxonomy" id="1911536"/>
    <lineage>
        <taxon>Bacteria</taxon>
        <taxon>Pseudomonadati</taxon>
        <taxon>Bacteroidota</taxon>
        <taxon>Cytophagia</taxon>
        <taxon>Cytophagales</taxon>
        <taxon>Hymenobacteraceae</taxon>
        <taxon>Pontibacter</taxon>
    </lineage>
</organism>
<gene>
    <name evidence="6" type="ORF">K0O23_18410</name>
</gene>
<evidence type="ECO:0000256" key="1">
    <source>
        <dbReference type="ARBA" id="ARBA00007074"/>
    </source>
</evidence>
<evidence type="ECO:0000256" key="3">
    <source>
        <dbReference type="ARBA" id="ARBA00022801"/>
    </source>
</evidence>
<comment type="caution">
    <text evidence="6">The sequence shown here is derived from an EMBL/GenBank/DDBJ whole genome shotgun (WGS) entry which is preliminary data.</text>
</comment>
<sequence>MLSLVPMRAETSDKAEIVTQMLFGECYDLVARDGNWVRVKLATDGYEGWIDHKQHNPVTSSYYQEWASTKHPRVMDLVQVVTGNDTRIPIGIGSYLPFFDGMSIRVNDETMVYNGRASNSTASATTAQLVKIASNFIKAPYLWGGKSIFGIDCSGFTQQVFGICGYQLPRDAYQQVSHGEEVHFVTQAQPGDLAYFSNDEGRIIHVGIVLEGQTIMHAHGEVRIDTLDHNGIYNAERKRYSHNLRIIKRITF</sequence>
<dbReference type="InterPro" id="IPR000064">
    <property type="entry name" value="NLP_P60_dom"/>
</dbReference>
<evidence type="ECO:0000256" key="4">
    <source>
        <dbReference type="ARBA" id="ARBA00022807"/>
    </source>
</evidence>
<dbReference type="PANTHER" id="PTHR47053">
    <property type="entry name" value="MUREIN DD-ENDOPEPTIDASE MEPH-RELATED"/>
    <property type="match status" value="1"/>
</dbReference>
<dbReference type="Gene3D" id="2.30.30.40">
    <property type="entry name" value="SH3 Domains"/>
    <property type="match status" value="1"/>
</dbReference>
<dbReference type="InterPro" id="IPR038765">
    <property type="entry name" value="Papain-like_cys_pep_sf"/>
</dbReference>
<name>A0ABS7CYW5_9BACT</name>
<dbReference type="Proteomes" id="UP000813018">
    <property type="component" value="Unassembled WGS sequence"/>
</dbReference>
<dbReference type="Pfam" id="PF00877">
    <property type="entry name" value="NLPC_P60"/>
    <property type="match status" value="1"/>
</dbReference>
<reference evidence="6 7" key="1">
    <citation type="journal article" date="2016" name="Int. J. Syst. Evol. Microbiol.">
        <title>Pontibacter aydingkolensis sp. nov., isolated from soil of a salt lake.</title>
        <authorList>
            <person name="Osman G."/>
            <person name="Zhang T."/>
            <person name="Lou K."/>
            <person name="Gao Y."/>
            <person name="Chang W."/>
            <person name="Lin Q."/>
            <person name="Yang H.M."/>
            <person name="Huo X.D."/>
            <person name="Wang N."/>
        </authorList>
    </citation>
    <scope>NUCLEOTIDE SEQUENCE [LARGE SCALE GENOMIC DNA]</scope>
    <source>
        <strain evidence="6 7">KACC 19255</strain>
    </source>
</reference>
<accession>A0ABS7CYW5</accession>
<evidence type="ECO:0000313" key="7">
    <source>
        <dbReference type="Proteomes" id="UP000813018"/>
    </source>
</evidence>
<dbReference type="InterPro" id="IPR051202">
    <property type="entry name" value="Peptidase_C40"/>
</dbReference>
<dbReference type="InterPro" id="IPR041382">
    <property type="entry name" value="SH3_16"/>
</dbReference>
<evidence type="ECO:0000313" key="6">
    <source>
        <dbReference type="EMBL" id="MBW7469053.1"/>
    </source>
</evidence>
<comment type="similarity">
    <text evidence="1">Belongs to the peptidase C40 family.</text>
</comment>
<proteinExistence type="inferred from homology"/>
<evidence type="ECO:0000256" key="2">
    <source>
        <dbReference type="ARBA" id="ARBA00022670"/>
    </source>
</evidence>
<dbReference type="Gene3D" id="3.90.1720.10">
    <property type="entry name" value="endopeptidase domain like (from Nostoc punctiforme)"/>
    <property type="match status" value="1"/>
</dbReference>
<dbReference type="Pfam" id="PF18348">
    <property type="entry name" value="SH3_16"/>
    <property type="match status" value="1"/>
</dbReference>
<dbReference type="EMBL" id="JAHYXK010000025">
    <property type="protein sequence ID" value="MBW7469053.1"/>
    <property type="molecule type" value="Genomic_DNA"/>
</dbReference>